<reference evidence="2 3" key="1">
    <citation type="submission" date="2021-06" db="EMBL/GenBank/DDBJ databases">
        <authorList>
            <person name="Sun Q."/>
            <person name="Li D."/>
        </authorList>
    </citation>
    <scope>NUCLEOTIDE SEQUENCE [LARGE SCALE GENOMIC DNA]</scope>
    <source>
        <strain evidence="2 3">MSJ-4</strain>
    </source>
</reference>
<accession>A0ABS6EZ55</accession>
<organism evidence="2 3">
    <name type="scientific">Clostridium simiarum</name>
    <dbReference type="NCBI Taxonomy" id="2841506"/>
    <lineage>
        <taxon>Bacteria</taxon>
        <taxon>Bacillati</taxon>
        <taxon>Bacillota</taxon>
        <taxon>Clostridia</taxon>
        <taxon>Eubacteriales</taxon>
        <taxon>Clostridiaceae</taxon>
        <taxon>Clostridium</taxon>
    </lineage>
</organism>
<dbReference type="EMBL" id="JAHLQL010000001">
    <property type="protein sequence ID" value="MBU5591501.1"/>
    <property type="molecule type" value="Genomic_DNA"/>
</dbReference>
<sequence>MNKKEIIFTGLGGQGIVKSGVILAEAAVLEGRHVVQTQNYGPESRGGCCRADVIIADQDISYPRVNNADIILALSQKGLEKFKDCSKPEAMIIADETLEVGDIKNCRKFNIIKYTEEILKNPQAINMLCLGILASVTNLVSYDALKKAICDNVPKSSIDKNLLAFQAGIDMTEQTLKN</sequence>
<evidence type="ECO:0000313" key="3">
    <source>
        <dbReference type="Proteomes" id="UP000736583"/>
    </source>
</evidence>
<proteinExistence type="predicted"/>
<dbReference type="Pfam" id="PF01558">
    <property type="entry name" value="POR"/>
    <property type="match status" value="1"/>
</dbReference>
<dbReference type="PANTHER" id="PTHR42730">
    <property type="entry name" value="2-OXOGLUTARATE SYNTHASE SUBUNIT KORC"/>
    <property type="match status" value="1"/>
</dbReference>
<feature type="domain" description="Pyruvate/ketoisovalerate oxidoreductase catalytic" evidence="1">
    <location>
        <begin position="12"/>
        <end position="169"/>
    </location>
</feature>
<keyword evidence="3" id="KW-1185">Reference proteome</keyword>
<comment type="caution">
    <text evidence="2">The sequence shown here is derived from an EMBL/GenBank/DDBJ whole genome shotgun (WGS) entry which is preliminary data.</text>
</comment>
<name>A0ABS6EZ55_9CLOT</name>
<dbReference type="PANTHER" id="PTHR42730:SF1">
    <property type="entry name" value="2-OXOGLUTARATE SYNTHASE SUBUNIT KORC"/>
    <property type="match status" value="1"/>
</dbReference>
<protein>
    <submittedName>
        <fullName evidence="2">2-oxoacid:acceptor oxidoreductase family protein</fullName>
    </submittedName>
</protein>
<evidence type="ECO:0000259" key="1">
    <source>
        <dbReference type="Pfam" id="PF01558"/>
    </source>
</evidence>
<dbReference type="InterPro" id="IPR052554">
    <property type="entry name" value="2-oxoglutarate_synth_KorC"/>
</dbReference>
<dbReference type="Proteomes" id="UP000736583">
    <property type="component" value="Unassembled WGS sequence"/>
</dbReference>
<evidence type="ECO:0000313" key="2">
    <source>
        <dbReference type="EMBL" id="MBU5591501.1"/>
    </source>
</evidence>
<dbReference type="InterPro" id="IPR019752">
    <property type="entry name" value="Pyrv/ketoisovalerate_OxRed_cat"/>
</dbReference>
<gene>
    <name evidence="2" type="ORF">KQI89_06970</name>
</gene>
<dbReference type="RefSeq" id="WP_216456459.1">
    <property type="nucleotide sequence ID" value="NZ_JAHLQL010000001.1"/>
</dbReference>